<evidence type="ECO:0000256" key="7">
    <source>
        <dbReference type="HAMAP-Rule" id="MF_01374"/>
    </source>
</evidence>
<feature type="binding site" evidence="7">
    <location>
        <position position="58"/>
    </location>
    <ligand>
        <name>Zn(2+)</name>
        <dbReference type="ChEBI" id="CHEBI:29105"/>
        <label>2</label>
    </ligand>
</feature>
<feature type="binding site" evidence="7">
    <location>
        <position position="127"/>
    </location>
    <ligand>
        <name>Zn(2+)</name>
        <dbReference type="ChEBI" id="CHEBI:29105"/>
        <label>1</label>
    </ligand>
</feature>
<dbReference type="Gene3D" id="3.60.15.10">
    <property type="entry name" value="Ribonuclease Z/Hydroxyacylglutathione hydrolase-like"/>
    <property type="match status" value="1"/>
</dbReference>
<dbReference type="PANTHER" id="PTHR43705">
    <property type="entry name" value="HYDROXYACYLGLUTATHIONE HYDROLASE"/>
    <property type="match status" value="1"/>
</dbReference>
<dbReference type="RefSeq" id="WP_158336459.1">
    <property type="nucleotide sequence ID" value="NZ_CP033004.1"/>
</dbReference>
<evidence type="ECO:0000256" key="3">
    <source>
        <dbReference type="ARBA" id="ARBA00006759"/>
    </source>
</evidence>
<dbReference type="Pfam" id="PF00753">
    <property type="entry name" value="Lactamase_B"/>
    <property type="match status" value="2"/>
</dbReference>
<comment type="catalytic activity">
    <reaction evidence="1 7">
        <text>an S-(2-hydroxyacyl)glutathione + H2O = a 2-hydroxy carboxylate + glutathione + H(+)</text>
        <dbReference type="Rhea" id="RHEA:21864"/>
        <dbReference type="ChEBI" id="CHEBI:15377"/>
        <dbReference type="ChEBI" id="CHEBI:15378"/>
        <dbReference type="ChEBI" id="CHEBI:57925"/>
        <dbReference type="ChEBI" id="CHEBI:58896"/>
        <dbReference type="ChEBI" id="CHEBI:71261"/>
        <dbReference type="EC" id="3.1.2.6"/>
    </reaction>
</comment>
<dbReference type="HAMAP" id="MF_01374">
    <property type="entry name" value="Glyoxalase_2"/>
    <property type="match status" value="1"/>
</dbReference>
<dbReference type="EC" id="3.1.2.6" evidence="7"/>
<evidence type="ECO:0000256" key="1">
    <source>
        <dbReference type="ARBA" id="ARBA00001623"/>
    </source>
</evidence>
<evidence type="ECO:0000256" key="2">
    <source>
        <dbReference type="ARBA" id="ARBA00004963"/>
    </source>
</evidence>
<feature type="binding site" evidence="7">
    <location>
        <position position="165"/>
    </location>
    <ligand>
        <name>Zn(2+)</name>
        <dbReference type="ChEBI" id="CHEBI:29105"/>
        <label>2</label>
    </ligand>
</feature>
<dbReference type="GO" id="GO:0004416">
    <property type="term" value="F:hydroxyacylglutathione hydrolase activity"/>
    <property type="evidence" value="ECO:0007669"/>
    <property type="project" value="UniProtKB-UniRule"/>
</dbReference>
<dbReference type="InterPro" id="IPR050110">
    <property type="entry name" value="Glyoxalase_II_hydrolase"/>
</dbReference>
<feature type="binding site" evidence="7">
    <location>
        <position position="127"/>
    </location>
    <ligand>
        <name>Zn(2+)</name>
        <dbReference type="ChEBI" id="CHEBI:29105"/>
        <label>2</label>
    </ligand>
</feature>
<feature type="domain" description="Metallo-beta-lactamase" evidence="8">
    <location>
        <begin position="11"/>
        <end position="165"/>
    </location>
</feature>
<dbReference type="SMART" id="SM00849">
    <property type="entry name" value="Lactamase_B"/>
    <property type="match status" value="1"/>
</dbReference>
<evidence type="ECO:0000256" key="6">
    <source>
        <dbReference type="ARBA" id="ARBA00022833"/>
    </source>
</evidence>
<dbReference type="CDD" id="cd07723">
    <property type="entry name" value="hydroxyacylglutathione_hydrolase_MBL-fold"/>
    <property type="match status" value="1"/>
</dbReference>
<dbReference type="Proteomes" id="UP000298566">
    <property type="component" value="Chromosome"/>
</dbReference>
<sequence>MRIEYIPILKDNYVWIIINDDNLCIIIDPGDYDSIINSIKKLNIYPVAILITHYHQDHIGGVKKLLEIYPNLFIYGPKKNKNFKINKICTNNDYINILNYKFKILSTPGHTSEHISYYTKPHLFCGDVLFSSGCGKIEQGLALKMYRSLNTIMNLPEDTLIYCAHEYTLNNLKFSLSIFLKNKEIFRIYEKVKKKLSENKCSLPSILKIEKKINPFLNLGKSEVKIFTKIHKDLAFKLNILLKLREMKEKYK</sequence>
<keyword evidence="6 7" id="KW-0862">Zinc</keyword>
<dbReference type="InterPro" id="IPR035680">
    <property type="entry name" value="Clx_II_MBL"/>
</dbReference>
<dbReference type="NCBIfam" id="TIGR03413">
    <property type="entry name" value="GSH_gloB"/>
    <property type="match status" value="1"/>
</dbReference>
<organism evidence="9 10">
    <name type="scientific">Buchnera aphidicola subsp. Melaphis rhois</name>
    <dbReference type="NCBI Taxonomy" id="118103"/>
    <lineage>
        <taxon>Bacteria</taxon>
        <taxon>Pseudomonadati</taxon>
        <taxon>Pseudomonadota</taxon>
        <taxon>Gammaproteobacteria</taxon>
        <taxon>Enterobacterales</taxon>
        <taxon>Erwiniaceae</taxon>
        <taxon>Buchnera</taxon>
    </lineage>
</organism>
<dbReference type="Pfam" id="PF16123">
    <property type="entry name" value="HAGH_C"/>
    <property type="match status" value="1"/>
</dbReference>
<dbReference type="GO" id="GO:0019243">
    <property type="term" value="P:methylglyoxal catabolic process to D-lactate via S-lactoyl-glutathione"/>
    <property type="evidence" value="ECO:0007669"/>
    <property type="project" value="UniProtKB-UniRule"/>
</dbReference>
<comment type="cofactor">
    <cofactor evidence="7">
        <name>Zn(2+)</name>
        <dbReference type="ChEBI" id="CHEBI:29105"/>
    </cofactor>
    <text evidence="7">Binds 2 Zn(2+) ions per subunit.</text>
</comment>
<comment type="function">
    <text evidence="7">Thiolesterase that catalyzes the hydrolysis of S-D-lactoyl-glutathione to form glutathione and D-lactic acid.</text>
</comment>
<evidence type="ECO:0000259" key="8">
    <source>
        <dbReference type="SMART" id="SM00849"/>
    </source>
</evidence>
<feature type="binding site" evidence="7">
    <location>
        <position position="55"/>
    </location>
    <ligand>
        <name>Zn(2+)</name>
        <dbReference type="ChEBI" id="CHEBI:29105"/>
        <label>1</label>
    </ligand>
</feature>
<evidence type="ECO:0000256" key="4">
    <source>
        <dbReference type="ARBA" id="ARBA00022723"/>
    </source>
</evidence>
<feature type="binding site" evidence="7">
    <location>
        <position position="110"/>
    </location>
    <ligand>
        <name>Zn(2+)</name>
        <dbReference type="ChEBI" id="CHEBI:29105"/>
        <label>1</label>
    </ligand>
</feature>
<feature type="binding site" evidence="7">
    <location>
        <position position="53"/>
    </location>
    <ligand>
        <name>Zn(2+)</name>
        <dbReference type="ChEBI" id="CHEBI:29105"/>
        <label>1</label>
    </ligand>
</feature>
<evidence type="ECO:0000313" key="10">
    <source>
        <dbReference type="Proteomes" id="UP000298566"/>
    </source>
</evidence>
<accession>A0A4D6YB06</accession>
<dbReference type="InterPro" id="IPR032282">
    <property type="entry name" value="HAGH_C"/>
</dbReference>
<dbReference type="UniPathway" id="UPA00619">
    <property type="reaction ID" value="UER00676"/>
</dbReference>
<protein>
    <recommendedName>
        <fullName evidence="7">Hydroxyacylglutathione hydrolase</fullName>
        <ecNumber evidence="7">3.1.2.6</ecNumber>
    </recommendedName>
    <alternativeName>
        <fullName evidence="7">Glyoxalase II</fullName>
        <shortName evidence="7">Glx II</shortName>
    </alternativeName>
</protein>
<gene>
    <name evidence="7 9" type="primary">gloB</name>
    <name evidence="9" type="ORF">D9V73_01165</name>
</gene>
<comment type="pathway">
    <text evidence="2 7">Secondary metabolite metabolism; methylglyoxal degradation; (R)-lactate from methylglyoxal: step 2/2.</text>
</comment>
<dbReference type="AlphaFoldDB" id="A0A4D6YB06"/>
<dbReference type="GO" id="GO:0046872">
    <property type="term" value="F:metal ion binding"/>
    <property type="evidence" value="ECO:0007669"/>
    <property type="project" value="UniProtKB-KW"/>
</dbReference>
<dbReference type="OrthoDB" id="9802248at2"/>
<dbReference type="EMBL" id="CP033004">
    <property type="protein sequence ID" value="QCI23258.1"/>
    <property type="molecule type" value="Genomic_DNA"/>
</dbReference>
<reference evidence="9 10" key="1">
    <citation type="submission" date="2018-10" db="EMBL/GenBank/DDBJ databases">
        <title>Comparative functional genomics of the obligate endosymbiont Buchnera aphidicola.</title>
        <authorList>
            <person name="Chong R.A."/>
        </authorList>
    </citation>
    <scope>NUCLEOTIDE SEQUENCE [LARGE SCALE GENOMIC DNA]</scope>
    <source>
        <strain evidence="9 10">Mrh</strain>
    </source>
</reference>
<keyword evidence="4 7" id="KW-0479">Metal-binding</keyword>
<dbReference type="InterPro" id="IPR036866">
    <property type="entry name" value="RibonucZ/Hydroxyglut_hydro"/>
</dbReference>
<keyword evidence="5 7" id="KW-0378">Hydrolase</keyword>
<proteinExistence type="inferred from homology"/>
<dbReference type="InterPro" id="IPR017782">
    <property type="entry name" value="Hydroxyacylglutathione_Hdrlase"/>
</dbReference>
<comment type="subunit">
    <text evidence="7">Monomer.</text>
</comment>
<evidence type="ECO:0000256" key="5">
    <source>
        <dbReference type="ARBA" id="ARBA00022801"/>
    </source>
</evidence>
<evidence type="ECO:0000313" key="9">
    <source>
        <dbReference type="EMBL" id="QCI23258.1"/>
    </source>
</evidence>
<dbReference type="InterPro" id="IPR001279">
    <property type="entry name" value="Metallo-B-lactamas"/>
</dbReference>
<dbReference type="PANTHER" id="PTHR43705:SF1">
    <property type="entry name" value="HYDROXYACYLGLUTATHIONE HYDROLASE GLOB"/>
    <property type="match status" value="1"/>
</dbReference>
<feature type="binding site" evidence="7">
    <location>
        <position position="57"/>
    </location>
    <ligand>
        <name>Zn(2+)</name>
        <dbReference type="ChEBI" id="CHEBI:29105"/>
        <label>2</label>
    </ligand>
</feature>
<name>A0A4D6YB06_BUCMH</name>
<comment type="similarity">
    <text evidence="3 7">Belongs to the metallo-beta-lactamase superfamily. Glyoxalase II family.</text>
</comment>
<dbReference type="SUPFAM" id="SSF56281">
    <property type="entry name" value="Metallo-hydrolase/oxidoreductase"/>
    <property type="match status" value="1"/>
</dbReference>